<dbReference type="GO" id="GO:0005315">
    <property type="term" value="F:phosphate transmembrane transporter activity"/>
    <property type="evidence" value="ECO:0007669"/>
    <property type="project" value="InterPro"/>
</dbReference>
<evidence type="ECO:0000313" key="9">
    <source>
        <dbReference type="Proteomes" id="UP000530660"/>
    </source>
</evidence>
<protein>
    <submittedName>
        <fullName evidence="8">Na+/Pi symporter</fullName>
    </submittedName>
</protein>
<evidence type="ECO:0000256" key="5">
    <source>
        <dbReference type="ARBA" id="ARBA00022989"/>
    </source>
</evidence>
<evidence type="ECO:0000256" key="6">
    <source>
        <dbReference type="ARBA" id="ARBA00023136"/>
    </source>
</evidence>
<gene>
    <name evidence="8" type="primary">PHO89_1</name>
    <name evidence="8" type="ORF">F1559_004912</name>
</gene>
<reference evidence="8 9" key="1">
    <citation type="journal article" date="2020" name="J. Phycol.">
        <title>Comparative genome analysis reveals Cyanidiococcus gen. nov., a new extremophilic red algal genus sister to Cyanidioschyzon (Cyanidioschyzonaceae, Rhodophyta).</title>
        <authorList>
            <person name="Liu S.-L."/>
            <person name="Chiang Y.-R."/>
            <person name="Yoon H.S."/>
            <person name="Fu H.-Y."/>
        </authorList>
    </citation>
    <scope>NUCLEOTIDE SEQUENCE [LARGE SCALE GENOMIC DNA]</scope>
    <source>
        <strain evidence="8 9">THAL066</strain>
    </source>
</reference>
<evidence type="ECO:0000256" key="3">
    <source>
        <dbReference type="ARBA" id="ARBA00022592"/>
    </source>
</evidence>
<keyword evidence="2" id="KW-0813">Transport</keyword>
<dbReference type="AlphaFoldDB" id="A0A7J7IS78"/>
<evidence type="ECO:0000256" key="2">
    <source>
        <dbReference type="ARBA" id="ARBA00022448"/>
    </source>
</evidence>
<dbReference type="GO" id="GO:0016020">
    <property type="term" value="C:membrane"/>
    <property type="evidence" value="ECO:0007669"/>
    <property type="project" value="UniProtKB-SubCell"/>
</dbReference>
<dbReference type="GO" id="GO:0035435">
    <property type="term" value="P:phosphate ion transmembrane transport"/>
    <property type="evidence" value="ECO:0007669"/>
    <property type="project" value="TreeGrafter"/>
</dbReference>
<organism evidence="8 9">
    <name type="scientific">Cyanidiococcus yangmingshanensis</name>
    <dbReference type="NCBI Taxonomy" id="2690220"/>
    <lineage>
        <taxon>Eukaryota</taxon>
        <taxon>Rhodophyta</taxon>
        <taxon>Bangiophyceae</taxon>
        <taxon>Cyanidiales</taxon>
        <taxon>Cyanidiaceae</taxon>
        <taxon>Cyanidiococcus</taxon>
    </lineage>
</organism>
<dbReference type="Proteomes" id="UP000530660">
    <property type="component" value="Unassembled WGS sequence"/>
</dbReference>
<keyword evidence="5 7" id="KW-1133">Transmembrane helix</keyword>
<dbReference type="EMBL" id="VWRR01000001">
    <property type="protein sequence ID" value="KAF6005404.1"/>
    <property type="molecule type" value="Genomic_DNA"/>
</dbReference>
<evidence type="ECO:0000256" key="4">
    <source>
        <dbReference type="ARBA" id="ARBA00022692"/>
    </source>
</evidence>
<keyword evidence="9" id="KW-1185">Reference proteome</keyword>
<dbReference type="InterPro" id="IPR001204">
    <property type="entry name" value="Phos_transporter"/>
</dbReference>
<evidence type="ECO:0000313" key="8">
    <source>
        <dbReference type="EMBL" id="KAF6005404.1"/>
    </source>
</evidence>
<proteinExistence type="predicted"/>
<dbReference type="Pfam" id="PF01384">
    <property type="entry name" value="PHO4"/>
    <property type="match status" value="1"/>
</dbReference>
<name>A0A7J7IS78_9RHOD</name>
<evidence type="ECO:0000256" key="7">
    <source>
        <dbReference type="SAM" id="Phobius"/>
    </source>
</evidence>
<feature type="transmembrane region" description="Helical" evidence="7">
    <location>
        <begin position="55"/>
        <end position="74"/>
    </location>
</feature>
<keyword evidence="3" id="KW-0592">Phosphate transport</keyword>
<feature type="transmembrane region" description="Helical" evidence="7">
    <location>
        <begin position="109"/>
        <end position="130"/>
    </location>
</feature>
<feature type="transmembrane region" description="Helical" evidence="7">
    <location>
        <begin position="23"/>
        <end position="43"/>
    </location>
</feature>
<sequence>MAYVQNGRSGNSAASPSSVPTSLLVLGGMAILLGLTLFGYRVMQTVGYAIAKLDFTTGLAAQTAAALCVLAATAAGLPVSTTQILVAAVAGAAYSQGSPIQSRTVARILLAWVLTIPISALVSVAVHWMVR</sequence>
<evidence type="ECO:0000256" key="1">
    <source>
        <dbReference type="ARBA" id="ARBA00004141"/>
    </source>
</evidence>
<dbReference type="PANTHER" id="PTHR11101:SF80">
    <property type="entry name" value="PHOSPHATE TRANSPORTER"/>
    <property type="match status" value="1"/>
</dbReference>
<keyword evidence="6 7" id="KW-0472">Membrane</keyword>
<dbReference type="OrthoDB" id="260807at2759"/>
<dbReference type="PANTHER" id="PTHR11101">
    <property type="entry name" value="PHOSPHATE TRANSPORTER"/>
    <property type="match status" value="1"/>
</dbReference>
<comment type="subcellular location">
    <subcellularLocation>
        <location evidence="1">Membrane</location>
        <topology evidence="1">Multi-pass membrane protein</topology>
    </subcellularLocation>
</comment>
<comment type="caution">
    <text evidence="8">The sequence shown here is derived from an EMBL/GenBank/DDBJ whole genome shotgun (WGS) entry which is preliminary data.</text>
</comment>
<keyword evidence="4 7" id="KW-0812">Transmembrane</keyword>
<accession>A0A7J7IS78</accession>